<proteinExistence type="predicted"/>
<comment type="caution">
    <text evidence="1">The sequence shown here is derived from an EMBL/GenBank/DDBJ whole genome shotgun (WGS) entry which is preliminary data.</text>
</comment>
<evidence type="ECO:0000313" key="1">
    <source>
        <dbReference type="EMBL" id="KAI0036170.1"/>
    </source>
</evidence>
<keyword evidence="2" id="KW-1185">Reference proteome</keyword>
<reference evidence="1" key="2">
    <citation type="journal article" date="2022" name="New Phytol.">
        <title>Evolutionary transition to the ectomycorrhizal habit in the genomes of a hyperdiverse lineage of mushroom-forming fungi.</title>
        <authorList>
            <person name="Looney B."/>
            <person name="Miyauchi S."/>
            <person name="Morin E."/>
            <person name="Drula E."/>
            <person name="Courty P.E."/>
            <person name="Kohler A."/>
            <person name="Kuo A."/>
            <person name="LaButti K."/>
            <person name="Pangilinan J."/>
            <person name="Lipzen A."/>
            <person name="Riley R."/>
            <person name="Andreopoulos W."/>
            <person name="He G."/>
            <person name="Johnson J."/>
            <person name="Nolan M."/>
            <person name="Tritt A."/>
            <person name="Barry K.W."/>
            <person name="Grigoriev I.V."/>
            <person name="Nagy L.G."/>
            <person name="Hibbett D."/>
            <person name="Henrissat B."/>
            <person name="Matheny P.B."/>
            <person name="Labbe J."/>
            <person name="Martin F.M."/>
        </authorList>
    </citation>
    <scope>NUCLEOTIDE SEQUENCE</scope>
    <source>
        <strain evidence="1">EC-137</strain>
    </source>
</reference>
<dbReference type="Proteomes" id="UP000814128">
    <property type="component" value="Unassembled WGS sequence"/>
</dbReference>
<protein>
    <submittedName>
        <fullName evidence="1">Uncharacterized protein</fullName>
    </submittedName>
</protein>
<reference evidence="1" key="1">
    <citation type="submission" date="2021-02" db="EMBL/GenBank/DDBJ databases">
        <authorList>
            <consortium name="DOE Joint Genome Institute"/>
            <person name="Ahrendt S."/>
            <person name="Looney B.P."/>
            <person name="Miyauchi S."/>
            <person name="Morin E."/>
            <person name="Drula E."/>
            <person name="Courty P.E."/>
            <person name="Chicoki N."/>
            <person name="Fauchery L."/>
            <person name="Kohler A."/>
            <person name="Kuo A."/>
            <person name="Labutti K."/>
            <person name="Pangilinan J."/>
            <person name="Lipzen A."/>
            <person name="Riley R."/>
            <person name="Andreopoulos W."/>
            <person name="He G."/>
            <person name="Johnson J."/>
            <person name="Barry K.W."/>
            <person name="Grigoriev I.V."/>
            <person name="Nagy L."/>
            <person name="Hibbett D."/>
            <person name="Henrissat B."/>
            <person name="Matheny P.B."/>
            <person name="Labbe J."/>
            <person name="Martin F."/>
        </authorList>
    </citation>
    <scope>NUCLEOTIDE SEQUENCE</scope>
    <source>
        <strain evidence="1">EC-137</strain>
    </source>
</reference>
<organism evidence="1 2">
    <name type="scientific">Vararia minispora EC-137</name>
    <dbReference type="NCBI Taxonomy" id="1314806"/>
    <lineage>
        <taxon>Eukaryota</taxon>
        <taxon>Fungi</taxon>
        <taxon>Dikarya</taxon>
        <taxon>Basidiomycota</taxon>
        <taxon>Agaricomycotina</taxon>
        <taxon>Agaricomycetes</taxon>
        <taxon>Russulales</taxon>
        <taxon>Lachnocladiaceae</taxon>
        <taxon>Vararia</taxon>
    </lineage>
</organism>
<evidence type="ECO:0000313" key="2">
    <source>
        <dbReference type="Proteomes" id="UP000814128"/>
    </source>
</evidence>
<sequence length="800" mass="87702">MGVQGLSSYLRENRRALSQPLVFSTSSNPLQTPIVVDGWSFIYRLYDESHLPWAFGGEYQEFYELVLKVVRAWTVVGLKPHFVFDGPYTPLKFKTGITRANEGVIHPSVLFFRTSQASRANPRFMRETAILPPLCYATTISALQDLGSAIEIHIADGEADPFAVELAARLGGYVTGQDSDFVVLNVEGYAGYLPLDEISWLAVPHEPDPVLSTASLTSDEGFVVARPKARASRQPPTSDSLVHSLVPPCTDALADISLKCAVYSPLALASHLRLPITLLPLLAALAGNDFTAGRHSHHNLFFERGTTAVQRLSKVATTLLSVLPTPGVARKRTQKPVTSVIDIIELTVDALLVRAPSSLTSGERADIVNDAIEAALQYAIPDRAQEANPELWPTPACAIHVPERCPFVGCMSRPGDMDKDDNTHPFRADVCAAYITAYRRAQLDPRIVDTLHTGTMWPRLSLEDPDLECVARSIGRPLRQWIYAILETGVGLHAARQKKTAEQENKSGSEKSDEDELIDVIEESSEDENSDDPLAPLRGALQDLRVKPNASTPSTISATSSTGLLSRPVFIIEKIRRGTRLVDEEVTVMSFHHMLDALGSDGKDFYPHVTSPPTLWPTSARLSLFLRILGSDTPAVRALSPVDMAPVLSLRWVVNRLHIRAAEPHVSRHREREKWTQREARAFLSAFSNSALGSSGPSAELVPELSNRNVQLVAQVSAAVHTIGLLAQTLLLSEKIPSSAHRFSGRRFHVALTSLPPSSLPTAIWSAAVTGLEHAFATEKIKAKNKQKKAYTQKNEIVHE</sequence>
<dbReference type="EMBL" id="MU273475">
    <property type="protein sequence ID" value="KAI0036170.1"/>
    <property type="molecule type" value="Genomic_DNA"/>
</dbReference>
<gene>
    <name evidence="1" type="ORF">K488DRAFT_76193</name>
</gene>
<name>A0ACB8QX23_9AGAM</name>
<accession>A0ACB8QX23</accession>